<organism evidence="12 13">
    <name type="scientific">Sandaracinus amylolyticus</name>
    <dbReference type="NCBI Taxonomy" id="927083"/>
    <lineage>
        <taxon>Bacteria</taxon>
        <taxon>Pseudomonadati</taxon>
        <taxon>Myxococcota</taxon>
        <taxon>Polyangia</taxon>
        <taxon>Polyangiales</taxon>
        <taxon>Sandaracinaceae</taxon>
        <taxon>Sandaracinus</taxon>
    </lineage>
</organism>
<feature type="transmembrane region" description="Helical" evidence="10">
    <location>
        <begin position="148"/>
        <end position="167"/>
    </location>
</feature>
<keyword evidence="7 10" id="KW-0472">Membrane</keyword>
<evidence type="ECO:0000256" key="9">
    <source>
        <dbReference type="ARBA" id="ARBA00061532"/>
    </source>
</evidence>
<protein>
    <recommendedName>
        <fullName evidence="10">Probable lipid II flippase MurJ</fullName>
    </recommendedName>
</protein>
<gene>
    <name evidence="10" type="primary">murJ</name>
    <name evidence="12" type="ORF">DB32_001818</name>
</gene>
<dbReference type="GO" id="GO:0008360">
    <property type="term" value="P:regulation of cell shape"/>
    <property type="evidence" value="ECO:0007669"/>
    <property type="project" value="UniProtKB-UniRule"/>
</dbReference>
<keyword evidence="10 11" id="KW-0813">Transport</keyword>
<dbReference type="CDD" id="cd13123">
    <property type="entry name" value="MATE_MurJ_like"/>
    <property type="match status" value="1"/>
</dbReference>
<evidence type="ECO:0000313" key="13">
    <source>
        <dbReference type="Proteomes" id="UP000034883"/>
    </source>
</evidence>
<dbReference type="PRINTS" id="PR01806">
    <property type="entry name" value="VIRFACTRMVIN"/>
</dbReference>
<evidence type="ECO:0000256" key="2">
    <source>
        <dbReference type="ARBA" id="ARBA00022475"/>
    </source>
</evidence>
<comment type="similarity">
    <text evidence="9 10 11">Belongs to the MurJ/MviN family.</text>
</comment>
<feature type="transmembrane region" description="Helical" evidence="10">
    <location>
        <begin position="459"/>
        <end position="480"/>
    </location>
</feature>
<evidence type="ECO:0000313" key="12">
    <source>
        <dbReference type="EMBL" id="AKF04669.1"/>
    </source>
</evidence>
<keyword evidence="3 10" id="KW-0812">Transmembrane</keyword>
<dbReference type="PIRSF" id="PIRSF002869">
    <property type="entry name" value="MviN"/>
    <property type="match status" value="1"/>
</dbReference>
<feature type="transmembrane region" description="Helical" evidence="10">
    <location>
        <begin position="426"/>
        <end position="447"/>
    </location>
</feature>
<sequence>MTDEKERAPSAASERAALAGRAGIVAAGTLVSRVLGVARESVMAACFDAALIDLFVVAFTIPNTLRGLFAEGAASAAFVPVYSDLRAKEGAARAKEFHVRAAGVLMIALAVLSVVGVIAAPALVVAFASGYLEDPARFDQTVALTRVLFPYIFFMGMAALSAGALNANRRFAVPALAPALLNVALIAAPFTMIPIALAMGLPAIGALAIGALVGGALQVIAQWPALARAGLWVRPRATLDDPAVRRAIALLGPVAAGLGVYQVNLMLSRSLASWLPAGSQAYLWFGTRLVEIPQGVFAIAFATALLPTLSDLVARGEHDELRRTFTFALRSMLFVALPASVLLIVLAEPLVTAVYMHGRFGWDETVQTARSLLWQAAGVWAIASVRVVVPVFHAHGDTRTPVIASVVNLVVFAGLGIALSRVLDHVGIAIAISAAGALQLVMLLALLRRKMGRLGLSEVATGTLRIVVACAAMGAASWGIARTVRWDDGASVVDMLVLAGAIAAGGIVYLGAAWVMRAPELDAVLGRVLKRFRRGRATAAR</sequence>
<dbReference type="NCBIfam" id="TIGR01695">
    <property type="entry name" value="murJ_mviN"/>
    <property type="match status" value="1"/>
</dbReference>
<keyword evidence="6 10" id="KW-1133">Transmembrane helix</keyword>
<feature type="transmembrane region" description="Helical" evidence="10">
    <location>
        <begin position="333"/>
        <end position="352"/>
    </location>
</feature>
<dbReference type="GO" id="GO:0034204">
    <property type="term" value="P:lipid translocation"/>
    <property type="evidence" value="ECO:0007669"/>
    <property type="project" value="TreeGrafter"/>
</dbReference>
<dbReference type="PANTHER" id="PTHR47019">
    <property type="entry name" value="LIPID II FLIPPASE MURJ"/>
    <property type="match status" value="1"/>
</dbReference>
<dbReference type="Proteomes" id="UP000034883">
    <property type="component" value="Chromosome"/>
</dbReference>
<evidence type="ECO:0000256" key="6">
    <source>
        <dbReference type="ARBA" id="ARBA00022989"/>
    </source>
</evidence>
<evidence type="ECO:0000256" key="7">
    <source>
        <dbReference type="ARBA" id="ARBA00023136"/>
    </source>
</evidence>
<feature type="transmembrane region" description="Helical" evidence="10">
    <location>
        <begin position="372"/>
        <end position="389"/>
    </location>
</feature>
<feature type="transmembrane region" description="Helical" evidence="10">
    <location>
        <begin position="203"/>
        <end position="226"/>
    </location>
</feature>
<evidence type="ECO:0000256" key="11">
    <source>
        <dbReference type="PIRNR" id="PIRNR002869"/>
    </source>
</evidence>
<evidence type="ECO:0000256" key="8">
    <source>
        <dbReference type="ARBA" id="ARBA00060041"/>
    </source>
</evidence>
<reference evidence="12 13" key="1">
    <citation type="submission" date="2015-03" db="EMBL/GenBank/DDBJ databases">
        <title>Genome assembly of Sandaracinus amylolyticus DSM 53668.</title>
        <authorList>
            <person name="Sharma G."/>
            <person name="Subramanian S."/>
        </authorList>
    </citation>
    <scope>NUCLEOTIDE SEQUENCE [LARGE SCALE GENOMIC DNA]</scope>
    <source>
        <strain evidence="12 13">DSM 53668</strain>
    </source>
</reference>
<keyword evidence="4 10" id="KW-0133">Cell shape</keyword>
<dbReference type="InterPro" id="IPR051050">
    <property type="entry name" value="Lipid_II_flippase_MurJ/MviN"/>
</dbReference>
<evidence type="ECO:0000256" key="3">
    <source>
        <dbReference type="ARBA" id="ARBA00022692"/>
    </source>
</evidence>
<comment type="pathway">
    <text evidence="10">Cell wall biogenesis; peptidoglycan biosynthesis.</text>
</comment>
<evidence type="ECO:0000256" key="5">
    <source>
        <dbReference type="ARBA" id="ARBA00022984"/>
    </source>
</evidence>
<dbReference type="EMBL" id="CP011125">
    <property type="protein sequence ID" value="AKF04669.1"/>
    <property type="molecule type" value="Genomic_DNA"/>
</dbReference>
<name>A0A0F6SE68_9BACT</name>
<comment type="function">
    <text evidence="8 10 11">Involved in peptidoglycan biosynthesis. Transports lipid-linked peptidoglycan precursors from the inner to the outer leaflet of the cytoplasmic membrane.</text>
</comment>
<feature type="transmembrane region" description="Helical" evidence="10">
    <location>
        <begin position="492"/>
        <end position="515"/>
    </location>
</feature>
<comment type="subcellular location">
    <subcellularLocation>
        <location evidence="1 10">Cell membrane</location>
        <topology evidence="1 10">Multi-pass membrane protein</topology>
    </subcellularLocation>
</comment>
<dbReference type="GO" id="GO:0071555">
    <property type="term" value="P:cell wall organization"/>
    <property type="evidence" value="ECO:0007669"/>
    <property type="project" value="UniProtKB-UniRule"/>
</dbReference>
<feature type="transmembrane region" description="Helical" evidence="10">
    <location>
        <begin position="179"/>
        <end position="197"/>
    </location>
</feature>
<feature type="transmembrane region" description="Helical" evidence="10">
    <location>
        <begin position="401"/>
        <end position="420"/>
    </location>
</feature>
<dbReference type="GO" id="GO:0015648">
    <property type="term" value="F:lipid-linked peptidoglycan transporter activity"/>
    <property type="evidence" value="ECO:0007669"/>
    <property type="project" value="UniProtKB-UniRule"/>
</dbReference>
<feature type="transmembrane region" description="Helical" evidence="10">
    <location>
        <begin position="247"/>
        <end position="267"/>
    </location>
</feature>
<dbReference type="HAMAP" id="MF_02078">
    <property type="entry name" value="MurJ_MviN"/>
    <property type="match status" value="1"/>
</dbReference>
<dbReference type="Pfam" id="PF03023">
    <property type="entry name" value="MurJ"/>
    <property type="match status" value="1"/>
</dbReference>
<evidence type="ECO:0000256" key="1">
    <source>
        <dbReference type="ARBA" id="ARBA00004651"/>
    </source>
</evidence>
<feature type="transmembrane region" description="Helical" evidence="10">
    <location>
        <begin position="104"/>
        <end position="128"/>
    </location>
</feature>
<dbReference type="STRING" id="927083.DB32_001818"/>
<dbReference type="KEGG" id="samy:DB32_001818"/>
<accession>A0A0F6SE68</accession>
<dbReference type="UniPathway" id="UPA00219"/>
<keyword evidence="5 10" id="KW-0573">Peptidoglycan synthesis</keyword>
<evidence type="ECO:0000256" key="4">
    <source>
        <dbReference type="ARBA" id="ARBA00022960"/>
    </source>
</evidence>
<keyword evidence="2 10" id="KW-1003">Cell membrane</keyword>
<keyword evidence="10 11" id="KW-0961">Cell wall biogenesis/degradation</keyword>
<keyword evidence="13" id="KW-1185">Reference proteome</keyword>
<dbReference type="GO" id="GO:0005886">
    <property type="term" value="C:plasma membrane"/>
    <property type="evidence" value="ECO:0007669"/>
    <property type="project" value="UniProtKB-SubCell"/>
</dbReference>
<dbReference type="InterPro" id="IPR004268">
    <property type="entry name" value="MurJ"/>
</dbReference>
<dbReference type="AlphaFoldDB" id="A0A0F6SE68"/>
<evidence type="ECO:0000256" key="10">
    <source>
        <dbReference type="HAMAP-Rule" id="MF_02078"/>
    </source>
</evidence>
<dbReference type="PANTHER" id="PTHR47019:SF1">
    <property type="entry name" value="LIPID II FLIPPASE MURJ"/>
    <property type="match status" value="1"/>
</dbReference>
<feature type="transmembrane region" description="Helical" evidence="10">
    <location>
        <begin position="292"/>
        <end position="313"/>
    </location>
</feature>
<dbReference type="RefSeq" id="WP_053231985.1">
    <property type="nucleotide sequence ID" value="NZ_CP011125.1"/>
</dbReference>
<dbReference type="GO" id="GO:0009252">
    <property type="term" value="P:peptidoglycan biosynthetic process"/>
    <property type="evidence" value="ECO:0007669"/>
    <property type="project" value="UniProtKB-UniRule"/>
</dbReference>
<proteinExistence type="inferred from homology"/>